<dbReference type="PROSITE" id="PS50928">
    <property type="entry name" value="ABC_TM1"/>
    <property type="match status" value="1"/>
</dbReference>
<dbReference type="Pfam" id="PF00528">
    <property type="entry name" value="BPD_transp_1"/>
    <property type="match status" value="1"/>
</dbReference>
<feature type="transmembrane region" description="Helical" evidence="7">
    <location>
        <begin position="9"/>
        <end position="27"/>
    </location>
</feature>
<keyword evidence="4 7" id="KW-0812">Transmembrane</keyword>
<reference evidence="9" key="1">
    <citation type="submission" date="2020-07" db="EMBL/GenBank/DDBJ databases">
        <title>Huge and variable diversity of episymbiotic CPR bacteria and DPANN archaea in groundwater ecosystems.</title>
        <authorList>
            <person name="He C.Y."/>
            <person name="Keren R."/>
            <person name="Whittaker M."/>
            <person name="Farag I.F."/>
            <person name="Doudna J."/>
            <person name="Cate J.H.D."/>
            <person name="Banfield J.F."/>
        </authorList>
    </citation>
    <scope>NUCLEOTIDE SEQUENCE</scope>
    <source>
        <strain evidence="9">NC_groundwater_17_Pr7_B-0.1um_64_12</strain>
    </source>
</reference>
<dbReference type="InterPro" id="IPR050366">
    <property type="entry name" value="BP-dependent_transpt_permease"/>
</dbReference>
<protein>
    <submittedName>
        <fullName evidence="9">ABC transporter permease</fullName>
    </submittedName>
</protein>
<evidence type="ECO:0000256" key="1">
    <source>
        <dbReference type="ARBA" id="ARBA00004651"/>
    </source>
</evidence>
<dbReference type="PANTHER" id="PTHR43386">
    <property type="entry name" value="OLIGOPEPTIDE TRANSPORT SYSTEM PERMEASE PROTEIN APPC"/>
    <property type="match status" value="1"/>
</dbReference>
<accession>A0A931PUM1</accession>
<dbReference type="SUPFAM" id="SSF161098">
    <property type="entry name" value="MetI-like"/>
    <property type="match status" value="1"/>
</dbReference>
<evidence type="ECO:0000256" key="5">
    <source>
        <dbReference type="ARBA" id="ARBA00022989"/>
    </source>
</evidence>
<dbReference type="Gene3D" id="1.10.3720.10">
    <property type="entry name" value="MetI-like"/>
    <property type="match status" value="1"/>
</dbReference>
<feature type="domain" description="ABC transmembrane type-1" evidence="8">
    <location>
        <begin position="68"/>
        <end position="257"/>
    </location>
</feature>
<evidence type="ECO:0000313" key="9">
    <source>
        <dbReference type="EMBL" id="MBI1757589.1"/>
    </source>
</evidence>
<dbReference type="InterPro" id="IPR000515">
    <property type="entry name" value="MetI-like"/>
</dbReference>
<evidence type="ECO:0000256" key="2">
    <source>
        <dbReference type="ARBA" id="ARBA00022448"/>
    </source>
</evidence>
<keyword evidence="5 7" id="KW-1133">Transmembrane helix</keyword>
<keyword evidence="3" id="KW-1003">Cell membrane</keyword>
<keyword evidence="6 7" id="KW-0472">Membrane</keyword>
<dbReference type="Pfam" id="PF12911">
    <property type="entry name" value="OppC_N"/>
    <property type="match status" value="1"/>
</dbReference>
<sequence length="269" mass="28975">MKRFRRDSLLWVGAGYLVLLALVALFAPTLRYGYLNQAAMPLLHASGAHWMGTDELGRDVFERIAYGARISLEVGLSVQAISLFFGVLVGSLGEFAPKWIGMPLMRLTDGMFAFPDILLAILLIGVIGMGKTPVIVALSITAWPSVARLVKTQIASLRDREFVVASRAMGASVFAVVTKHILPQLWGILLAVSMVDLAGTILAESTLSFLGVGVQAPEPSWGSMIDHARAELQSEPMQIVWPCLVLSLTIFALNFVGEGLRAAVDPKSG</sequence>
<feature type="transmembrane region" description="Helical" evidence="7">
    <location>
        <begin position="117"/>
        <end position="142"/>
    </location>
</feature>
<gene>
    <name evidence="9" type="ORF">HYR64_10845</name>
</gene>
<dbReference type="GO" id="GO:0055085">
    <property type="term" value="P:transmembrane transport"/>
    <property type="evidence" value="ECO:0007669"/>
    <property type="project" value="InterPro"/>
</dbReference>
<evidence type="ECO:0000256" key="4">
    <source>
        <dbReference type="ARBA" id="ARBA00022692"/>
    </source>
</evidence>
<dbReference type="PANTHER" id="PTHR43386:SF1">
    <property type="entry name" value="D,D-DIPEPTIDE TRANSPORT SYSTEM PERMEASE PROTEIN DDPC-RELATED"/>
    <property type="match status" value="1"/>
</dbReference>
<evidence type="ECO:0000313" key="10">
    <source>
        <dbReference type="Proteomes" id="UP000727962"/>
    </source>
</evidence>
<dbReference type="GO" id="GO:0005886">
    <property type="term" value="C:plasma membrane"/>
    <property type="evidence" value="ECO:0007669"/>
    <property type="project" value="UniProtKB-SubCell"/>
</dbReference>
<evidence type="ECO:0000256" key="7">
    <source>
        <dbReference type="RuleBase" id="RU363032"/>
    </source>
</evidence>
<dbReference type="AlphaFoldDB" id="A0A931PUM1"/>
<comment type="similarity">
    <text evidence="7">Belongs to the binding-protein-dependent transport system permease family.</text>
</comment>
<dbReference type="CDD" id="cd06261">
    <property type="entry name" value="TM_PBP2"/>
    <property type="match status" value="1"/>
</dbReference>
<dbReference type="Proteomes" id="UP000727962">
    <property type="component" value="Unassembled WGS sequence"/>
</dbReference>
<proteinExistence type="inferred from homology"/>
<comment type="subcellular location">
    <subcellularLocation>
        <location evidence="1 7">Cell membrane</location>
        <topology evidence="1 7">Multi-pass membrane protein</topology>
    </subcellularLocation>
</comment>
<name>A0A931PUM1_FIMGI</name>
<keyword evidence="2 7" id="KW-0813">Transport</keyword>
<dbReference type="InterPro" id="IPR025966">
    <property type="entry name" value="OppC_N"/>
</dbReference>
<dbReference type="InterPro" id="IPR035906">
    <property type="entry name" value="MetI-like_sf"/>
</dbReference>
<evidence type="ECO:0000256" key="6">
    <source>
        <dbReference type="ARBA" id="ARBA00023136"/>
    </source>
</evidence>
<comment type="caution">
    <text evidence="9">The sequence shown here is derived from an EMBL/GenBank/DDBJ whole genome shotgun (WGS) entry which is preliminary data.</text>
</comment>
<evidence type="ECO:0000256" key="3">
    <source>
        <dbReference type="ARBA" id="ARBA00022475"/>
    </source>
</evidence>
<dbReference type="EMBL" id="JACOSL010000066">
    <property type="protein sequence ID" value="MBI1757589.1"/>
    <property type="molecule type" value="Genomic_DNA"/>
</dbReference>
<organism evidence="9 10">
    <name type="scientific">Fimbriimonas ginsengisoli</name>
    <dbReference type="NCBI Taxonomy" id="1005039"/>
    <lineage>
        <taxon>Bacteria</taxon>
        <taxon>Bacillati</taxon>
        <taxon>Armatimonadota</taxon>
        <taxon>Fimbriimonadia</taxon>
        <taxon>Fimbriimonadales</taxon>
        <taxon>Fimbriimonadaceae</taxon>
        <taxon>Fimbriimonas</taxon>
    </lineage>
</organism>
<evidence type="ECO:0000259" key="8">
    <source>
        <dbReference type="PROSITE" id="PS50928"/>
    </source>
</evidence>
<feature type="transmembrane region" description="Helical" evidence="7">
    <location>
        <begin position="76"/>
        <end position="96"/>
    </location>
</feature>